<reference evidence="2 3" key="1">
    <citation type="journal article" date="2014" name="PLoS Genet.">
        <title>The Genome of Spironucleus salmonicida Highlights a Fish Pathogen Adapted to Fluctuating Environments.</title>
        <authorList>
            <person name="Xu F."/>
            <person name="Jerlstrom-Hultqvist J."/>
            <person name="Einarsson E."/>
            <person name="Astvaldsson A."/>
            <person name="Svard S.G."/>
            <person name="Andersson J.O."/>
        </authorList>
    </citation>
    <scope>NUCLEOTIDE SEQUENCE</scope>
    <source>
        <strain evidence="3">ATCC 50377</strain>
    </source>
</reference>
<keyword evidence="4" id="KW-1185">Reference proteome</keyword>
<accession>V6LNF9</accession>
<dbReference type="PANTHER" id="PTHR21727">
    <property type="entry name" value="PHOSPHORYLATED CTD INTERACTING FACTOR 1"/>
    <property type="match status" value="1"/>
</dbReference>
<feature type="domain" description="PCIF1 WW" evidence="1">
    <location>
        <begin position="295"/>
        <end position="427"/>
    </location>
</feature>
<dbReference type="InterPro" id="IPR022035">
    <property type="entry name" value="PCIF1_WW"/>
</dbReference>
<dbReference type="InterPro" id="IPR039881">
    <property type="entry name" value="PCIF1-like"/>
</dbReference>
<dbReference type="EMBL" id="KI546089">
    <property type="protein sequence ID" value="EST45773.1"/>
    <property type="molecule type" value="Genomic_DNA"/>
</dbReference>
<evidence type="ECO:0000313" key="2">
    <source>
        <dbReference type="EMBL" id="EST45773.1"/>
    </source>
</evidence>
<dbReference type="Pfam" id="PF12237">
    <property type="entry name" value="PCIF1_WW"/>
    <property type="match status" value="1"/>
</dbReference>
<dbReference type="EMBL" id="AUWU02000002">
    <property type="protein sequence ID" value="KAH0576501.1"/>
    <property type="molecule type" value="Genomic_DNA"/>
</dbReference>
<gene>
    <name evidence="2" type="ORF">SS50377_14344</name>
    <name evidence="3" type="ORF">SS50377_22065</name>
</gene>
<dbReference type="VEuPathDB" id="GiardiaDB:SS50377_22065"/>
<dbReference type="OrthoDB" id="193787at2759"/>
<evidence type="ECO:0000313" key="4">
    <source>
        <dbReference type="Proteomes" id="UP000018208"/>
    </source>
</evidence>
<evidence type="ECO:0000259" key="1">
    <source>
        <dbReference type="Pfam" id="PF12237"/>
    </source>
</evidence>
<reference evidence="3" key="2">
    <citation type="submission" date="2020-12" db="EMBL/GenBank/DDBJ databases">
        <title>New Spironucleus salmonicida genome in near-complete chromosomes.</title>
        <authorList>
            <person name="Xu F."/>
            <person name="Kurt Z."/>
            <person name="Jimenez-Gonzalez A."/>
            <person name="Astvaldsson A."/>
            <person name="Andersson J.O."/>
            <person name="Svard S.G."/>
        </authorList>
    </citation>
    <scope>NUCLEOTIDE SEQUENCE</scope>
    <source>
        <strain evidence="3">ATCC 50377</strain>
    </source>
</reference>
<proteinExistence type="predicted"/>
<dbReference type="PANTHER" id="PTHR21727:SF0">
    <property type="entry name" value="MRNA (2'-O-METHYLADENOSINE-N(6)-)-METHYLTRANSFERASE"/>
    <property type="match status" value="1"/>
</dbReference>
<protein>
    <submittedName>
        <fullName evidence="2">Phosphorylated CTD interacting factor PCIF1</fullName>
    </submittedName>
</protein>
<dbReference type="Proteomes" id="UP000018208">
    <property type="component" value="Unassembled WGS sequence"/>
</dbReference>
<sequence length="517" mass="60886">MNPRQQRYIPILNANISGSLAKSEIELIKIDNEQPLIQELLFAIQINNIREKLNMLVRQKLHIDLPKDTFVQFLYQINQFSSDKNFLVINKLQPENNAIFQELISSIPIKLRSNYENIDKKKLNDELLALQNRSREFLALEDVSIQSQPQNIQNIYSTFKQQIKKYRTDLIPDHFRVKKLTEAKNLNLNFARQRFATVIFEIIEEIYKDINEMNTDNVNSCLDESFVINLVNDQNQPCTFEHFNINQFINNQAKHYIISINPDHNRPDYANSLKIFTQLNKFDQKFIISKNYFLKLVQLYQVSNFDPSFDHFKLRLFILFRRYSSFNGSQFVYSKEQKPKINEGSSFQVSIPPLLYKQLNIQGFTQELFSSPFNTYLSQYYSLFGDVDQYFNSYGNFFSTKIKNIKSVAFLPHNGQFQLACLDKLLELSSCCLFYFQNNNTEFDSQIEKQAKIYQIFTPLTYWLVAGDSFRPNAQFYQQFQFPLIFAVLGDVKDKTFEFVDQIINNVDGLAVKVDEK</sequence>
<dbReference type="GO" id="GO:0016422">
    <property type="term" value="F:mRNA (2'-O-methyladenosine-N6-)-methyltransferase activity"/>
    <property type="evidence" value="ECO:0007669"/>
    <property type="project" value="InterPro"/>
</dbReference>
<dbReference type="GO" id="GO:0099122">
    <property type="term" value="F:RNA polymerase II C-terminal domain binding"/>
    <property type="evidence" value="ECO:0007669"/>
    <property type="project" value="InterPro"/>
</dbReference>
<dbReference type="AlphaFoldDB" id="V6LNF9"/>
<evidence type="ECO:0000313" key="3">
    <source>
        <dbReference type="EMBL" id="KAH0576501.1"/>
    </source>
</evidence>
<organism evidence="2">
    <name type="scientific">Spironucleus salmonicida</name>
    <dbReference type="NCBI Taxonomy" id="348837"/>
    <lineage>
        <taxon>Eukaryota</taxon>
        <taxon>Metamonada</taxon>
        <taxon>Diplomonadida</taxon>
        <taxon>Hexamitidae</taxon>
        <taxon>Hexamitinae</taxon>
        <taxon>Spironucleus</taxon>
    </lineage>
</organism>
<name>V6LNF9_9EUKA</name>